<reference evidence="1 2" key="1">
    <citation type="journal article" date="2019" name="Emerg. Microbes Infect.">
        <title>Comprehensive subspecies identification of 175 nontuberculous mycobacteria species based on 7547 genomic profiles.</title>
        <authorList>
            <person name="Matsumoto Y."/>
            <person name="Kinjo T."/>
            <person name="Motooka D."/>
            <person name="Nabeya D."/>
            <person name="Jung N."/>
            <person name="Uechi K."/>
            <person name="Horii T."/>
            <person name="Iida T."/>
            <person name="Fujita J."/>
            <person name="Nakamura S."/>
        </authorList>
    </citation>
    <scope>NUCLEOTIDE SEQUENCE [LARGE SCALE GENOMIC DNA]</scope>
    <source>
        <strain evidence="1 2">JCM 12272</strain>
    </source>
</reference>
<name>A0A6N4UNR0_9MYCO</name>
<gene>
    <name evidence="1" type="ORF">MALV_06280</name>
</gene>
<sequence>MRASTNANGTPNSTHSTVLASDVFRLSFNAAVDDGLEISDPNCGQSTFATIAAKGSMTNIAPTAAGR</sequence>
<organism evidence="1 2">
    <name type="scientific">Mycolicibacterium alvei</name>
    <dbReference type="NCBI Taxonomy" id="67081"/>
    <lineage>
        <taxon>Bacteria</taxon>
        <taxon>Bacillati</taxon>
        <taxon>Actinomycetota</taxon>
        <taxon>Actinomycetes</taxon>
        <taxon>Mycobacteriales</taxon>
        <taxon>Mycobacteriaceae</taxon>
        <taxon>Mycolicibacterium</taxon>
    </lineage>
</organism>
<protein>
    <submittedName>
        <fullName evidence="1">Uncharacterized protein</fullName>
    </submittedName>
</protein>
<dbReference type="Proteomes" id="UP000466906">
    <property type="component" value="Chromosome"/>
</dbReference>
<dbReference type="KEGG" id="malv:MALV_06280"/>
<evidence type="ECO:0000313" key="1">
    <source>
        <dbReference type="EMBL" id="BBX25503.1"/>
    </source>
</evidence>
<accession>A0A6N4UNR0</accession>
<dbReference type="EMBL" id="AP022565">
    <property type="protein sequence ID" value="BBX25503.1"/>
    <property type="molecule type" value="Genomic_DNA"/>
</dbReference>
<evidence type="ECO:0000313" key="2">
    <source>
        <dbReference type="Proteomes" id="UP000466906"/>
    </source>
</evidence>
<dbReference type="AlphaFoldDB" id="A0A6N4UNR0"/>
<proteinExistence type="predicted"/>
<keyword evidence="2" id="KW-1185">Reference proteome</keyword>